<sequence length="149" mass="15749">MLGIIIGVASVIAVITVGNGGRDYIVGMIRDMGSSAISITVNAANSDISNSDYITDDDINAIKSLDNVQYVSPMVMTLGSLSVDGNDKNAIGFIVGGNSDLRYVMNGDCIYGRYFNKTEVEAGRSVCIIDSTSAMQLFGKKNVVGEFVS</sequence>
<comment type="caution">
    <text evidence="2">The sequence shown here is derived from an EMBL/GenBank/DDBJ whole genome shotgun (WGS) entry which is preliminary data.</text>
</comment>
<gene>
    <name evidence="2" type="ORF">LEA_17545</name>
</gene>
<dbReference type="Pfam" id="PF12704">
    <property type="entry name" value="MacB_PCD"/>
    <property type="match status" value="1"/>
</dbReference>
<dbReference type="GO" id="GO:0022857">
    <property type="term" value="F:transmembrane transporter activity"/>
    <property type="evidence" value="ECO:0007669"/>
    <property type="project" value="TreeGrafter"/>
</dbReference>
<accession>K1S6N5</accession>
<dbReference type="PANTHER" id="PTHR30572">
    <property type="entry name" value="MEMBRANE COMPONENT OF TRANSPORTER-RELATED"/>
    <property type="match status" value="1"/>
</dbReference>
<name>K1S6N5_9ZZZZ</name>
<dbReference type="GO" id="GO:0005886">
    <property type="term" value="C:plasma membrane"/>
    <property type="evidence" value="ECO:0007669"/>
    <property type="project" value="TreeGrafter"/>
</dbReference>
<dbReference type="PANTHER" id="PTHR30572:SF4">
    <property type="entry name" value="ABC TRANSPORTER PERMEASE YTRF"/>
    <property type="match status" value="1"/>
</dbReference>
<feature type="domain" description="MacB-like periplasmic core" evidence="1">
    <location>
        <begin position="1"/>
        <end position="148"/>
    </location>
</feature>
<evidence type="ECO:0000313" key="2">
    <source>
        <dbReference type="EMBL" id="EKC51154.1"/>
    </source>
</evidence>
<protein>
    <submittedName>
        <fullName evidence="2">ABC transporter, permease protein</fullName>
    </submittedName>
</protein>
<organism evidence="2">
    <name type="scientific">human gut metagenome</name>
    <dbReference type="NCBI Taxonomy" id="408170"/>
    <lineage>
        <taxon>unclassified sequences</taxon>
        <taxon>metagenomes</taxon>
        <taxon>organismal metagenomes</taxon>
    </lineage>
</organism>
<dbReference type="InterPro" id="IPR050250">
    <property type="entry name" value="Macrolide_Exporter_MacB"/>
</dbReference>
<evidence type="ECO:0000259" key="1">
    <source>
        <dbReference type="Pfam" id="PF12704"/>
    </source>
</evidence>
<dbReference type="AlphaFoldDB" id="K1S6N5"/>
<reference evidence="2" key="1">
    <citation type="journal article" date="2013" name="Environ. Microbiol.">
        <title>Microbiota from the distal guts of lean and obese adolescents exhibit partial functional redundancy besides clear differences in community structure.</title>
        <authorList>
            <person name="Ferrer M."/>
            <person name="Ruiz A."/>
            <person name="Lanza F."/>
            <person name="Haange S.B."/>
            <person name="Oberbach A."/>
            <person name="Till H."/>
            <person name="Bargiela R."/>
            <person name="Campoy C."/>
            <person name="Segura M.T."/>
            <person name="Richter M."/>
            <person name="von Bergen M."/>
            <person name="Seifert J."/>
            <person name="Suarez A."/>
        </authorList>
    </citation>
    <scope>NUCLEOTIDE SEQUENCE</scope>
</reference>
<dbReference type="EMBL" id="AJWY01012012">
    <property type="protein sequence ID" value="EKC51154.1"/>
    <property type="molecule type" value="Genomic_DNA"/>
</dbReference>
<feature type="non-terminal residue" evidence="2">
    <location>
        <position position="149"/>
    </location>
</feature>
<dbReference type="InterPro" id="IPR025857">
    <property type="entry name" value="MacB_PCD"/>
</dbReference>
<proteinExistence type="predicted"/>